<protein>
    <recommendedName>
        <fullName evidence="1">DDE-1 domain-containing protein</fullName>
    </recommendedName>
</protein>
<evidence type="ECO:0000313" key="2">
    <source>
        <dbReference type="EMBL" id="KAJ8884705.1"/>
    </source>
</evidence>
<evidence type="ECO:0000313" key="3">
    <source>
        <dbReference type="Proteomes" id="UP001159363"/>
    </source>
</evidence>
<dbReference type="InterPro" id="IPR004875">
    <property type="entry name" value="DDE_SF_endonuclease_dom"/>
</dbReference>
<organism evidence="2 3">
    <name type="scientific">Dryococelus australis</name>
    <dbReference type="NCBI Taxonomy" id="614101"/>
    <lineage>
        <taxon>Eukaryota</taxon>
        <taxon>Metazoa</taxon>
        <taxon>Ecdysozoa</taxon>
        <taxon>Arthropoda</taxon>
        <taxon>Hexapoda</taxon>
        <taxon>Insecta</taxon>
        <taxon>Pterygota</taxon>
        <taxon>Neoptera</taxon>
        <taxon>Polyneoptera</taxon>
        <taxon>Phasmatodea</taxon>
        <taxon>Verophasmatodea</taxon>
        <taxon>Anareolatae</taxon>
        <taxon>Phasmatidae</taxon>
        <taxon>Eurycanthinae</taxon>
        <taxon>Dryococelus</taxon>
    </lineage>
</organism>
<dbReference type="Proteomes" id="UP001159363">
    <property type="component" value="Chromosome 4"/>
</dbReference>
<dbReference type="EMBL" id="JARBHB010000005">
    <property type="protein sequence ID" value="KAJ8884705.1"/>
    <property type="molecule type" value="Genomic_DNA"/>
</dbReference>
<comment type="caution">
    <text evidence="2">The sequence shown here is derived from an EMBL/GenBank/DDBJ whole genome shotgun (WGS) entry which is preliminary data.</text>
</comment>
<feature type="domain" description="DDE-1" evidence="1">
    <location>
        <begin position="162"/>
        <end position="251"/>
    </location>
</feature>
<name>A0ABQ9HKA5_9NEOP</name>
<gene>
    <name evidence="2" type="ORF">PR048_016563</name>
</gene>
<reference evidence="2 3" key="1">
    <citation type="submission" date="2023-02" db="EMBL/GenBank/DDBJ databases">
        <title>LHISI_Scaffold_Assembly.</title>
        <authorList>
            <person name="Stuart O.P."/>
            <person name="Cleave R."/>
            <person name="Magrath M.J.L."/>
            <person name="Mikheyev A.S."/>
        </authorList>
    </citation>
    <scope>NUCLEOTIDE SEQUENCE [LARGE SCALE GENOMIC DNA]</scope>
    <source>
        <strain evidence="2">Daus_M_001</strain>
        <tissue evidence="2">Leg muscle</tissue>
    </source>
</reference>
<sequence>MLQKYKRKAQRQGWNAEYMRRALAALEECMQFKSAARELNVPVMALKRCHKGKNTCTVNYVKTLGSKKCEFSDEQEEEINPESTSAAHARAFNRPVVNKFLSLLREVNDKKQFQPHKFFFMDETSLSTVPSRNCRIFVKKGRKQVGRVVKAERGYSTIAVVCWMRLEVFSQWFDHFLAHAKPTEDDPALLIHDGHLSHTKNLEEIVKARENFVTIMWPPPNCTHKLQTLDVGVMFPLSQYHEMTLEKWMNNHRWKEVTSFQIGRIFG</sequence>
<evidence type="ECO:0000259" key="1">
    <source>
        <dbReference type="Pfam" id="PF03184"/>
    </source>
</evidence>
<accession>A0ABQ9HKA5</accession>
<proteinExistence type="predicted"/>
<dbReference type="Pfam" id="PF03184">
    <property type="entry name" value="DDE_1"/>
    <property type="match status" value="1"/>
</dbReference>
<keyword evidence="3" id="KW-1185">Reference proteome</keyword>